<dbReference type="InterPro" id="IPR028082">
    <property type="entry name" value="Peripla_BP_I"/>
</dbReference>
<evidence type="ECO:0000256" key="3">
    <source>
        <dbReference type="SAM" id="SignalP"/>
    </source>
</evidence>
<accession>A0A0P1E103</accession>
<feature type="signal peptide" evidence="3">
    <location>
        <begin position="1"/>
        <end position="23"/>
    </location>
</feature>
<evidence type="ECO:0000256" key="1">
    <source>
        <dbReference type="ARBA" id="ARBA00010062"/>
    </source>
</evidence>
<protein>
    <submittedName>
        <fullName evidence="5">Leucine-, isoleucine-, valine-, threonine-, and alanine-binding protein</fullName>
    </submittedName>
</protein>
<dbReference type="AlphaFoldDB" id="A0A0P1E103"/>
<dbReference type="EMBL" id="CYPS01000008">
    <property type="protein sequence ID" value="CUH41475.1"/>
    <property type="molecule type" value="Genomic_DNA"/>
</dbReference>
<dbReference type="Proteomes" id="UP000050786">
    <property type="component" value="Unassembled WGS sequence"/>
</dbReference>
<comment type="similarity">
    <text evidence="1">Belongs to the leucine-binding protein family.</text>
</comment>
<reference evidence="6" key="1">
    <citation type="submission" date="2015-09" db="EMBL/GenBank/DDBJ databases">
        <authorList>
            <person name="Rodrigo-Torres L."/>
            <person name="Arahal D.R."/>
        </authorList>
    </citation>
    <scope>NUCLEOTIDE SEQUENCE [LARGE SCALE GENOMIC DNA]</scope>
    <source>
        <strain evidence="6">CECT 4293</strain>
    </source>
</reference>
<dbReference type="SUPFAM" id="SSF53822">
    <property type="entry name" value="Periplasmic binding protein-like I"/>
    <property type="match status" value="1"/>
</dbReference>
<proteinExistence type="inferred from homology"/>
<dbReference type="RefSeq" id="WP_058271593.1">
    <property type="nucleotide sequence ID" value="NZ_CYPS01000008.1"/>
</dbReference>
<evidence type="ECO:0000259" key="4">
    <source>
        <dbReference type="Pfam" id="PF13458"/>
    </source>
</evidence>
<dbReference type="Pfam" id="PF13458">
    <property type="entry name" value="Peripla_BP_6"/>
    <property type="match status" value="1"/>
</dbReference>
<dbReference type="PANTHER" id="PTHR47235:SF1">
    <property type="entry name" value="BLR6548 PROTEIN"/>
    <property type="match status" value="1"/>
</dbReference>
<organism evidence="5 6">
    <name type="scientific">Ruegeria atlantica</name>
    <dbReference type="NCBI Taxonomy" id="81569"/>
    <lineage>
        <taxon>Bacteria</taxon>
        <taxon>Pseudomonadati</taxon>
        <taxon>Pseudomonadota</taxon>
        <taxon>Alphaproteobacteria</taxon>
        <taxon>Rhodobacterales</taxon>
        <taxon>Roseobacteraceae</taxon>
        <taxon>Ruegeria</taxon>
    </lineage>
</organism>
<keyword evidence="2 3" id="KW-0732">Signal</keyword>
<evidence type="ECO:0000313" key="5">
    <source>
        <dbReference type="EMBL" id="CUH41475.1"/>
    </source>
</evidence>
<gene>
    <name evidence="5" type="primary">braC_1</name>
    <name evidence="5" type="ORF">RUM4293_00347</name>
</gene>
<keyword evidence="6" id="KW-1185">Reference proteome</keyword>
<feature type="chain" id="PRO_5006061091" evidence="3">
    <location>
        <begin position="24"/>
        <end position="386"/>
    </location>
</feature>
<dbReference type="CDD" id="cd06343">
    <property type="entry name" value="PBP1_ABC_ligand_binding-like"/>
    <property type="match status" value="1"/>
</dbReference>
<name>A0A0P1E103_9RHOB</name>
<dbReference type="Gene3D" id="3.40.50.2300">
    <property type="match status" value="2"/>
</dbReference>
<evidence type="ECO:0000256" key="2">
    <source>
        <dbReference type="ARBA" id="ARBA00022729"/>
    </source>
</evidence>
<feature type="domain" description="Leucine-binding protein" evidence="4">
    <location>
        <begin position="33"/>
        <end position="378"/>
    </location>
</feature>
<dbReference type="InterPro" id="IPR028081">
    <property type="entry name" value="Leu-bd"/>
</dbReference>
<dbReference type="PANTHER" id="PTHR47235">
    <property type="entry name" value="BLR6548 PROTEIN"/>
    <property type="match status" value="1"/>
</dbReference>
<sequence>MKNVIMRLATATALTASATLANAQTQGVTDDEIIIGSVNDLSGIFAAVGVPATKGANVVFDRVNANGGVHGRTIRYVVEDNGYQMPRAMQGYNKLLNRDKVFAMLQSLGTPMNVAGFKLLDPKGIPNVAPLSAARQMLQEPMDNKFTAFSTYFDQSRVGVKYLAGEFGGQSVCSMYLPTDFGAEIVEGTKAGAEEAGITFVAETTHKPDETDFVGSLSKLKEEGCDIVTIALGVRQAITVVGTAKKMGLTDMKFLGTSASFLTVVAQVPGGVTDGFYAAASWQDLWSRAEDPAPAAFIEEYRAATGEDPVGFAMLGYSAAETMIKALEAAGPDLTQESFIAAMETLDYQDELVGNHMTFGPDDHQGADSVYVNVVENGAWKMVYEE</sequence>
<evidence type="ECO:0000313" key="6">
    <source>
        <dbReference type="Proteomes" id="UP000050786"/>
    </source>
</evidence>